<name>A0A2K9MCR0_9RHOB</name>
<dbReference type="Proteomes" id="UP000234882">
    <property type="component" value="Chromosome"/>
</dbReference>
<protein>
    <submittedName>
        <fullName evidence="2">Uncharacterized protein</fullName>
    </submittedName>
</protein>
<gene>
    <name evidence="2" type="ORF">CYR75_03150</name>
</gene>
<feature type="transmembrane region" description="Helical" evidence="1">
    <location>
        <begin position="41"/>
        <end position="70"/>
    </location>
</feature>
<evidence type="ECO:0000256" key="1">
    <source>
        <dbReference type="SAM" id="Phobius"/>
    </source>
</evidence>
<keyword evidence="1" id="KW-0812">Transmembrane</keyword>
<evidence type="ECO:0000313" key="2">
    <source>
        <dbReference type="EMBL" id="AUM73427.1"/>
    </source>
</evidence>
<dbReference type="KEGG" id="paru:CYR75_03150"/>
<keyword evidence="3" id="KW-1185">Reference proteome</keyword>
<sequence length="153" mass="15756">MFSFFWPRRRIFAVLVLTLLIFAYLAPLGVEQKGFWTRSWLTVTGIIGSGALAGGIAGWLIGGIGIAALGSAVGIPALAVAAFGGLVGGALFGGVGSGLMLILQNPDHFTYNFTLLAVLLVASALIANAVVGMLSKLPLWRNRGGDRSGPSGV</sequence>
<keyword evidence="1" id="KW-0472">Membrane</keyword>
<feature type="transmembrane region" description="Helical" evidence="1">
    <location>
        <begin position="109"/>
        <end position="134"/>
    </location>
</feature>
<feature type="transmembrane region" description="Helical" evidence="1">
    <location>
        <begin position="77"/>
        <end position="103"/>
    </location>
</feature>
<accession>A0A2K9MCR0</accession>
<dbReference type="AlphaFoldDB" id="A0A2K9MCR0"/>
<evidence type="ECO:0000313" key="3">
    <source>
        <dbReference type="Proteomes" id="UP000234882"/>
    </source>
</evidence>
<dbReference type="EMBL" id="CP025583">
    <property type="protein sequence ID" value="AUM73427.1"/>
    <property type="molecule type" value="Genomic_DNA"/>
</dbReference>
<organism evidence="2 3">
    <name type="scientific">Paracoccus jeotgali</name>
    <dbReference type="NCBI Taxonomy" id="2065379"/>
    <lineage>
        <taxon>Bacteria</taxon>
        <taxon>Pseudomonadati</taxon>
        <taxon>Pseudomonadota</taxon>
        <taxon>Alphaproteobacteria</taxon>
        <taxon>Rhodobacterales</taxon>
        <taxon>Paracoccaceae</taxon>
        <taxon>Paracoccus</taxon>
    </lineage>
</organism>
<keyword evidence="1" id="KW-1133">Transmembrane helix</keyword>
<reference evidence="3" key="1">
    <citation type="submission" date="2017-12" db="EMBL/GenBank/DDBJ databases">
        <title>Genomic analysis of Paracoccus sp. CBA4604.</title>
        <authorList>
            <person name="Roh S.W."/>
            <person name="Kim J.Y."/>
            <person name="Kim J.S."/>
        </authorList>
    </citation>
    <scope>NUCLEOTIDE SEQUENCE [LARGE SCALE GENOMIC DNA]</scope>
    <source>
        <strain evidence="3">CBA4604</strain>
    </source>
</reference>
<proteinExistence type="predicted"/>